<evidence type="ECO:0000256" key="5">
    <source>
        <dbReference type="ARBA" id="ARBA00022490"/>
    </source>
</evidence>
<evidence type="ECO:0000256" key="12">
    <source>
        <dbReference type="ARBA" id="ARBA00022842"/>
    </source>
</evidence>
<comment type="catalytic activity">
    <reaction evidence="14 15">
        <text>beta-D-fructose 6-phosphate + ATP = beta-D-fructose 1,6-bisphosphate + ADP + H(+)</text>
        <dbReference type="Rhea" id="RHEA:16109"/>
        <dbReference type="ChEBI" id="CHEBI:15378"/>
        <dbReference type="ChEBI" id="CHEBI:30616"/>
        <dbReference type="ChEBI" id="CHEBI:32966"/>
        <dbReference type="ChEBI" id="CHEBI:57634"/>
        <dbReference type="ChEBI" id="CHEBI:456216"/>
        <dbReference type="EC" id="2.7.1.11"/>
    </reaction>
</comment>
<evidence type="ECO:0000256" key="4">
    <source>
        <dbReference type="ARBA" id="ARBA00004679"/>
    </source>
</evidence>
<evidence type="ECO:0000256" key="13">
    <source>
        <dbReference type="ARBA" id="ARBA00023152"/>
    </source>
</evidence>
<evidence type="ECO:0000256" key="7">
    <source>
        <dbReference type="ARBA" id="ARBA00022679"/>
    </source>
</evidence>
<gene>
    <name evidence="15 17" type="primary">pfkA</name>
    <name evidence="17" type="ORF">IAB16_04410</name>
</gene>
<reference evidence="17" key="2">
    <citation type="journal article" date="2021" name="PeerJ">
        <title>Extensive microbial diversity within the chicken gut microbiome revealed by metagenomics and culture.</title>
        <authorList>
            <person name="Gilroy R."/>
            <person name="Ravi A."/>
            <person name="Getino M."/>
            <person name="Pursley I."/>
            <person name="Horton D.L."/>
            <person name="Alikhan N.F."/>
            <person name="Baker D."/>
            <person name="Gharbi K."/>
            <person name="Hall N."/>
            <person name="Watson M."/>
            <person name="Adriaenssens E.M."/>
            <person name="Foster-Nyarko E."/>
            <person name="Jarju S."/>
            <person name="Secka A."/>
            <person name="Antonio M."/>
            <person name="Oren A."/>
            <person name="Chaudhuri R.R."/>
            <person name="La Ragione R."/>
            <person name="Hildebrand F."/>
            <person name="Pallen M.J."/>
        </authorList>
    </citation>
    <scope>NUCLEOTIDE SEQUENCE</scope>
    <source>
        <strain evidence="17">517</strain>
    </source>
</reference>
<dbReference type="GO" id="GO:0005945">
    <property type="term" value="C:6-phosphofructokinase complex"/>
    <property type="evidence" value="ECO:0007669"/>
    <property type="project" value="TreeGrafter"/>
</dbReference>
<evidence type="ECO:0000256" key="2">
    <source>
        <dbReference type="ARBA" id="ARBA00002659"/>
    </source>
</evidence>
<feature type="binding site" evidence="15">
    <location>
        <position position="11"/>
    </location>
    <ligand>
        <name>ATP</name>
        <dbReference type="ChEBI" id="CHEBI:30616"/>
    </ligand>
</feature>
<dbReference type="InterPro" id="IPR012828">
    <property type="entry name" value="PFKA_ATP_prok"/>
</dbReference>
<dbReference type="SUPFAM" id="SSF53784">
    <property type="entry name" value="Phosphofructokinase"/>
    <property type="match status" value="1"/>
</dbReference>
<feature type="binding site" evidence="15">
    <location>
        <begin position="21"/>
        <end position="25"/>
    </location>
    <ligand>
        <name>ADP</name>
        <dbReference type="ChEBI" id="CHEBI:456216"/>
        <note>allosteric activator; ligand shared between dimeric partners</note>
    </ligand>
</feature>
<dbReference type="GO" id="GO:0070095">
    <property type="term" value="F:fructose-6-phosphate binding"/>
    <property type="evidence" value="ECO:0007669"/>
    <property type="project" value="TreeGrafter"/>
</dbReference>
<feature type="active site" description="Proton acceptor" evidence="15">
    <location>
        <position position="128"/>
    </location>
</feature>
<comment type="subcellular location">
    <subcellularLocation>
        <location evidence="3 15">Cytoplasm</location>
    </subcellularLocation>
</comment>
<evidence type="ECO:0000259" key="16">
    <source>
        <dbReference type="Pfam" id="PF00365"/>
    </source>
</evidence>
<dbReference type="Gene3D" id="3.40.50.450">
    <property type="match status" value="1"/>
</dbReference>
<comment type="caution">
    <text evidence="17">The sequence shown here is derived from an EMBL/GenBank/DDBJ whole genome shotgun (WGS) entry which is preliminary data.</text>
</comment>
<accession>A0A940IDB0</accession>
<dbReference type="PANTHER" id="PTHR13697">
    <property type="entry name" value="PHOSPHOFRUCTOKINASE"/>
    <property type="match status" value="1"/>
</dbReference>
<dbReference type="GO" id="GO:0006002">
    <property type="term" value="P:fructose 6-phosphate metabolic process"/>
    <property type="evidence" value="ECO:0007669"/>
    <property type="project" value="UniProtKB-UniRule"/>
</dbReference>
<sequence length="321" mass="34737">MRKIAVLTSGGDAPGMNAAIRGVVRCANSRGMDVYGIERGYDGLIKGNIFRMDSRSVSDTIQKGGTILKTARCPEFATEEGIRKGGDVLNAYGIEGLIVIGGDGSFRGMKDLTDLCGIRCMGIPGTIDNDLGYTDFTLGFDTAVNTVLDALNKIRDTMTSHDRACIIEVMGRHCGDIALYAGIAGGAESIIVPELPFNIDEVCDKMRRNVIKGKVSDIIVLAEGVCSCDALKAQIHDRTGVTIRTVKLGYIQRGGTPSMADRVFAARCADRAVELLYNDCKESRVIGTKDNKIIDMNIDEALAIKKEFNTQMMEIAMRLSF</sequence>
<comment type="activity regulation">
    <text evidence="15">Allosterically activated by ADP and other diphosphonucleosides, and allosterically inhibited by phosphoenolpyruvate.</text>
</comment>
<dbReference type="FunFam" id="3.40.50.460:FF:000002">
    <property type="entry name" value="ATP-dependent 6-phosphofructokinase"/>
    <property type="match status" value="1"/>
</dbReference>
<dbReference type="InterPro" id="IPR000023">
    <property type="entry name" value="Phosphofructokinase_dom"/>
</dbReference>
<dbReference type="GO" id="GO:0061621">
    <property type="term" value="P:canonical glycolysis"/>
    <property type="evidence" value="ECO:0007669"/>
    <property type="project" value="TreeGrafter"/>
</dbReference>
<feature type="binding site" evidence="15">
    <location>
        <position position="103"/>
    </location>
    <ligand>
        <name>Mg(2+)</name>
        <dbReference type="ChEBI" id="CHEBI:18420"/>
        <note>catalytic</note>
    </ligand>
</feature>
<protein>
    <recommendedName>
        <fullName evidence="15">ATP-dependent 6-phosphofructokinase</fullName>
        <shortName evidence="15">ATP-PFK</shortName>
        <shortName evidence="15">Phosphofructokinase</shortName>
        <ecNumber evidence="15">2.7.1.11</ecNumber>
    </recommendedName>
    <alternativeName>
        <fullName evidence="15">Phosphohexokinase</fullName>
    </alternativeName>
</protein>
<keyword evidence="7 15" id="KW-0808">Transferase</keyword>
<evidence type="ECO:0000313" key="18">
    <source>
        <dbReference type="Proteomes" id="UP000727857"/>
    </source>
</evidence>
<dbReference type="FunFam" id="3.40.50.450:FF:000001">
    <property type="entry name" value="ATP-dependent 6-phosphofructokinase"/>
    <property type="match status" value="1"/>
</dbReference>
<dbReference type="AlphaFoldDB" id="A0A940IDB0"/>
<dbReference type="GO" id="GO:0016208">
    <property type="term" value="F:AMP binding"/>
    <property type="evidence" value="ECO:0007669"/>
    <property type="project" value="TreeGrafter"/>
</dbReference>
<evidence type="ECO:0000313" key="17">
    <source>
        <dbReference type="EMBL" id="MBO8424240.1"/>
    </source>
</evidence>
<keyword evidence="13 15" id="KW-0324">Glycolysis</keyword>
<dbReference type="PRINTS" id="PR00476">
    <property type="entry name" value="PHFRCTKINASE"/>
</dbReference>
<keyword evidence="10 15" id="KW-0418">Kinase</keyword>
<feature type="binding site" description="in other chain" evidence="15">
    <location>
        <begin position="186"/>
        <end position="188"/>
    </location>
    <ligand>
        <name>ADP</name>
        <dbReference type="ChEBI" id="CHEBI:456216"/>
        <note>allosteric activator; ligand shared between dimeric partners</note>
    </ligand>
</feature>
<dbReference type="InterPro" id="IPR035966">
    <property type="entry name" value="PKF_sf"/>
</dbReference>
<evidence type="ECO:0000256" key="9">
    <source>
        <dbReference type="ARBA" id="ARBA00022741"/>
    </source>
</evidence>
<dbReference type="NCBIfam" id="NF002872">
    <property type="entry name" value="PRK03202.1"/>
    <property type="match status" value="1"/>
</dbReference>
<feature type="domain" description="Phosphofructokinase" evidence="16">
    <location>
        <begin position="3"/>
        <end position="276"/>
    </location>
</feature>
<comment type="similarity">
    <text evidence="15">Belongs to the phosphofructokinase type A (PFKA) family. ATP-dependent PFK group I subfamily. Prokaryotic clade 'B1' sub-subfamily.</text>
</comment>
<comment type="subunit">
    <text evidence="15">Homotetramer.</text>
</comment>
<name>A0A940IDB0_9FIRM</name>
<feature type="binding site" evidence="15">
    <location>
        <begin position="72"/>
        <end position="73"/>
    </location>
    <ligand>
        <name>ATP</name>
        <dbReference type="ChEBI" id="CHEBI:30616"/>
    </ligand>
</feature>
<feature type="binding site" description="in other chain" evidence="15">
    <location>
        <begin position="250"/>
        <end position="253"/>
    </location>
    <ligand>
        <name>substrate</name>
        <note>ligand shared between dimeric partners</note>
    </ligand>
</feature>
<dbReference type="NCBIfam" id="TIGR02482">
    <property type="entry name" value="PFKA_ATP"/>
    <property type="match status" value="1"/>
</dbReference>
<evidence type="ECO:0000256" key="1">
    <source>
        <dbReference type="ARBA" id="ARBA00001946"/>
    </source>
</evidence>
<evidence type="ECO:0000256" key="6">
    <source>
        <dbReference type="ARBA" id="ARBA00022533"/>
    </source>
</evidence>
<evidence type="ECO:0000256" key="10">
    <source>
        <dbReference type="ARBA" id="ARBA00022777"/>
    </source>
</evidence>
<dbReference type="Pfam" id="PF00365">
    <property type="entry name" value="PFK"/>
    <property type="match status" value="1"/>
</dbReference>
<dbReference type="HAMAP" id="MF_00339">
    <property type="entry name" value="Phosphofructokinase_I_B1"/>
    <property type="match status" value="1"/>
</dbReference>
<feature type="binding site" description="in other chain" evidence="15">
    <location>
        <begin position="214"/>
        <end position="216"/>
    </location>
    <ligand>
        <name>ADP</name>
        <dbReference type="ChEBI" id="CHEBI:456216"/>
        <note>allosteric activator; ligand shared between dimeric partners</note>
    </ligand>
</feature>
<feature type="binding site" description="in other chain" evidence="15">
    <location>
        <begin position="170"/>
        <end position="172"/>
    </location>
    <ligand>
        <name>substrate</name>
        <note>ligand shared between dimeric partners</note>
    </ligand>
</feature>
<dbReference type="EC" id="2.7.1.11" evidence="15"/>
<reference evidence="17" key="1">
    <citation type="submission" date="2020-10" db="EMBL/GenBank/DDBJ databases">
        <authorList>
            <person name="Gilroy R."/>
        </authorList>
    </citation>
    <scope>NUCLEOTIDE SEQUENCE</scope>
    <source>
        <strain evidence="17">517</strain>
    </source>
</reference>
<feature type="binding site" description="in other chain" evidence="15">
    <location>
        <begin position="126"/>
        <end position="128"/>
    </location>
    <ligand>
        <name>substrate</name>
        <note>ligand shared between dimeric partners</note>
    </ligand>
</feature>
<dbReference type="EMBL" id="JADINF010000111">
    <property type="protein sequence ID" value="MBO8424240.1"/>
    <property type="molecule type" value="Genomic_DNA"/>
</dbReference>
<dbReference type="InterPro" id="IPR012003">
    <property type="entry name" value="ATP_PFK_prok-type"/>
</dbReference>
<evidence type="ECO:0000256" key="3">
    <source>
        <dbReference type="ARBA" id="ARBA00004496"/>
    </source>
</evidence>
<keyword evidence="12 15" id="KW-0460">Magnesium</keyword>
<comment type="caution">
    <text evidence="15">Lacks conserved residue(s) required for the propagation of feature annotation.</text>
</comment>
<feature type="binding site" evidence="15">
    <location>
        <position position="244"/>
    </location>
    <ligand>
        <name>substrate</name>
        <note>ligand shared between dimeric partners</note>
    </ligand>
</feature>
<dbReference type="GO" id="GO:0046872">
    <property type="term" value="F:metal ion binding"/>
    <property type="evidence" value="ECO:0007669"/>
    <property type="project" value="UniProtKB-KW"/>
</dbReference>
<feature type="binding site" description="in other chain" evidence="15">
    <location>
        <position position="212"/>
    </location>
    <ligand>
        <name>ADP</name>
        <dbReference type="ChEBI" id="CHEBI:456216"/>
        <note>allosteric activator; ligand shared between dimeric partners</note>
    </ligand>
</feature>
<evidence type="ECO:0000256" key="8">
    <source>
        <dbReference type="ARBA" id="ARBA00022723"/>
    </source>
</evidence>
<comment type="function">
    <text evidence="2 15">Catalyzes the phosphorylation of D-fructose 6-phosphate to fructose 1,6-bisphosphate by ATP, the first committing step of glycolysis.</text>
</comment>
<evidence type="ECO:0000256" key="15">
    <source>
        <dbReference type="HAMAP-Rule" id="MF_00339"/>
    </source>
</evidence>
<dbReference type="GO" id="GO:0048029">
    <property type="term" value="F:monosaccharide binding"/>
    <property type="evidence" value="ECO:0007669"/>
    <property type="project" value="TreeGrafter"/>
</dbReference>
<organism evidence="17 18">
    <name type="scientific">Candidatus Stercoripulliclostridium pullicola</name>
    <dbReference type="NCBI Taxonomy" id="2840953"/>
    <lineage>
        <taxon>Bacteria</taxon>
        <taxon>Bacillati</taxon>
        <taxon>Bacillota</taxon>
        <taxon>Clostridia</taxon>
        <taxon>Eubacteriales</taxon>
        <taxon>Candidatus Stercoripulliclostridium</taxon>
    </lineage>
</organism>
<keyword evidence="8 15" id="KW-0479">Metal-binding</keyword>
<evidence type="ECO:0000256" key="11">
    <source>
        <dbReference type="ARBA" id="ARBA00022840"/>
    </source>
</evidence>
<keyword evidence="9 15" id="KW-0547">Nucleotide-binding</keyword>
<feature type="binding site" description="in other chain" evidence="15">
    <location>
        <position position="155"/>
    </location>
    <ligand>
        <name>ADP</name>
        <dbReference type="ChEBI" id="CHEBI:456216"/>
        <note>allosteric activator; ligand shared between dimeric partners</note>
    </ligand>
</feature>
<comment type="cofactor">
    <cofactor evidence="1 15">
        <name>Mg(2+)</name>
        <dbReference type="ChEBI" id="CHEBI:18420"/>
    </cofactor>
</comment>
<keyword evidence="5 15" id="KW-0963">Cytoplasm</keyword>
<evidence type="ECO:0000256" key="14">
    <source>
        <dbReference type="ARBA" id="ARBA00048070"/>
    </source>
</evidence>
<dbReference type="InterPro" id="IPR022953">
    <property type="entry name" value="ATP_PFK"/>
</dbReference>
<dbReference type="GO" id="GO:0042802">
    <property type="term" value="F:identical protein binding"/>
    <property type="evidence" value="ECO:0007669"/>
    <property type="project" value="TreeGrafter"/>
</dbReference>
<dbReference type="GO" id="GO:0005524">
    <property type="term" value="F:ATP binding"/>
    <property type="evidence" value="ECO:0007669"/>
    <property type="project" value="UniProtKB-UniRule"/>
</dbReference>
<comment type="pathway">
    <text evidence="4 15">Carbohydrate degradation; glycolysis; D-glyceraldehyde 3-phosphate and glycerone phosphate from D-glucose: step 3/4.</text>
</comment>
<keyword evidence="11 15" id="KW-0067">ATP-binding</keyword>
<dbReference type="PANTHER" id="PTHR13697:SF4">
    <property type="entry name" value="ATP-DEPENDENT 6-PHOSPHOFRUCTOKINASE"/>
    <property type="match status" value="1"/>
</dbReference>
<feature type="binding site" evidence="15">
    <location>
        <position position="163"/>
    </location>
    <ligand>
        <name>substrate</name>
        <note>ligand shared between dimeric partners</note>
    </ligand>
</feature>
<dbReference type="GO" id="GO:0030388">
    <property type="term" value="P:fructose 1,6-bisphosphate metabolic process"/>
    <property type="evidence" value="ECO:0007669"/>
    <property type="project" value="TreeGrafter"/>
</dbReference>
<dbReference type="Gene3D" id="3.40.50.460">
    <property type="entry name" value="Phosphofructokinase domain"/>
    <property type="match status" value="1"/>
</dbReference>
<keyword evidence="6 15" id="KW-0021">Allosteric enzyme</keyword>
<feature type="binding site" description="in other chain" evidence="15">
    <location>
        <position position="223"/>
    </location>
    <ligand>
        <name>substrate</name>
        <note>ligand shared between dimeric partners</note>
    </ligand>
</feature>
<dbReference type="PIRSF" id="PIRSF000532">
    <property type="entry name" value="ATP_PFK_prok"/>
    <property type="match status" value="1"/>
</dbReference>
<dbReference type="GO" id="GO:0003872">
    <property type="term" value="F:6-phosphofructokinase activity"/>
    <property type="evidence" value="ECO:0007669"/>
    <property type="project" value="UniProtKB-UniRule"/>
</dbReference>
<proteinExistence type="inferred from homology"/>
<dbReference type="Proteomes" id="UP000727857">
    <property type="component" value="Unassembled WGS sequence"/>
</dbReference>
<feature type="binding site" evidence="15">
    <location>
        <begin position="102"/>
        <end position="105"/>
    </location>
    <ligand>
        <name>ATP</name>
        <dbReference type="ChEBI" id="CHEBI:30616"/>
    </ligand>
</feature>